<reference evidence="1 4" key="2">
    <citation type="submission" date="2019-07" db="EMBL/GenBank/DDBJ databases">
        <title>Whole genome shotgun sequence of Lactobacillus siliginis NBRC 101315.</title>
        <authorList>
            <person name="Hosoyama A."/>
            <person name="Uohara A."/>
            <person name="Ohji S."/>
            <person name="Ichikawa N."/>
        </authorList>
    </citation>
    <scope>NUCLEOTIDE SEQUENCE [LARGE SCALE GENOMIC DNA]</scope>
    <source>
        <strain evidence="1 4">NBRC 101315</strain>
    </source>
</reference>
<dbReference type="EMBL" id="JQCB01000018">
    <property type="protein sequence ID" value="KRN93979.1"/>
    <property type="molecule type" value="Genomic_DNA"/>
</dbReference>
<dbReference type="RefSeq" id="WP_057811502.1">
    <property type="nucleotide sequence ID" value="NZ_BJUD01000039.1"/>
</dbReference>
<evidence type="ECO:0000313" key="3">
    <source>
        <dbReference type="Proteomes" id="UP000051139"/>
    </source>
</evidence>
<dbReference type="PATRIC" id="fig|348151.3.peg.652"/>
<dbReference type="Proteomes" id="UP000051139">
    <property type="component" value="Unassembled WGS sequence"/>
</dbReference>
<evidence type="ECO:0008006" key="5">
    <source>
        <dbReference type="Google" id="ProtNLM"/>
    </source>
</evidence>
<gene>
    <name evidence="2" type="ORF">IV55_GL000636</name>
    <name evidence="1" type="ORF">LSI01_15400</name>
</gene>
<dbReference type="OrthoDB" id="3191472at2"/>
<organism evidence="2 3">
    <name type="scientific">Furfurilactobacillus siliginis</name>
    <dbReference type="NCBI Taxonomy" id="348151"/>
    <lineage>
        <taxon>Bacteria</taxon>
        <taxon>Bacillati</taxon>
        <taxon>Bacillota</taxon>
        <taxon>Bacilli</taxon>
        <taxon>Lactobacillales</taxon>
        <taxon>Lactobacillaceae</taxon>
        <taxon>Furfurilactobacillus</taxon>
    </lineage>
</organism>
<proteinExistence type="predicted"/>
<evidence type="ECO:0000313" key="2">
    <source>
        <dbReference type="EMBL" id="KRN93979.1"/>
    </source>
</evidence>
<keyword evidence="3" id="KW-1185">Reference proteome</keyword>
<dbReference type="PANTHER" id="PTHR40056">
    <property type="entry name" value="HYPOTHETICAL CYTOSOLIC PROTEIN"/>
    <property type="match status" value="1"/>
</dbReference>
<evidence type="ECO:0000313" key="4">
    <source>
        <dbReference type="Proteomes" id="UP000321429"/>
    </source>
</evidence>
<reference evidence="2 3" key="1">
    <citation type="journal article" date="2015" name="Genome Announc.">
        <title>Expanding the biotechnology potential of lactobacilli through comparative genomics of 213 strains and associated genera.</title>
        <authorList>
            <person name="Sun Z."/>
            <person name="Harris H.M."/>
            <person name="McCann A."/>
            <person name="Guo C."/>
            <person name="Argimon S."/>
            <person name="Zhang W."/>
            <person name="Yang X."/>
            <person name="Jeffery I.B."/>
            <person name="Cooney J.C."/>
            <person name="Kagawa T.F."/>
            <person name="Liu W."/>
            <person name="Song Y."/>
            <person name="Salvetti E."/>
            <person name="Wrobel A."/>
            <person name="Rasinkangas P."/>
            <person name="Parkhill J."/>
            <person name="Rea M.C."/>
            <person name="O'Sullivan O."/>
            <person name="Ritari J."/>
            <person name="Douillard F.P."/>
            <person name="Paul Ross R."/>
            <person name="Yang R."/>
            <person name="Briner A.E."/>
            <person name="Felis G.E."/>
            <person name="de Vos W.M."/>
            <person name="Barrangou R."/>
            <person name="Klaenhammer T.R."/>
            <person name="Caufield P.W."/>
            <person name="Cui Y."/>
            <person name="Zhang H."/>
            <person name="O'Toole P.W."/>
        </authorList>
    </citation>
    <scope>NUCLEOTIDE SEQUENCE [LARGE SCALE GENOMIC DNA]</scope>
    <source>
        <strain evidence="2 3">DSM 22696</strain>
    </source>
</reference>
<dbReference type="PANTHER" id="PTHR40056:SF1">
    <property type="entry name" value="DUF1836 DOMAIN-CONTAINING PROTEIN"/>
    <property type="match status" value="1"/>
</dbReference>
<evidence type="ECO:0000313" key="1">
    <source>
        <dbReference type="EMBL" id="GEK29229.1"/>
    </source>
</evidence>
<dbReference type="AlphaFoldDB" id="A0A0R2KWR3"/>
<dbReference type="STRING" id="348151.IV55_GL000636"/>
<dbReference type="Proteomes" id="UP000321429">
    <property type="component" value="Unassembled WGS sequence"/>
</dbReference>
<dbReference type="Pfam" id="PF08876">
    <property type="entry name" value="DUF1836"/>
    <property type="match status" value="1"/>
</dbReference>
<dbReference type="EMBL" id="BJUD01000039">
    <property type="protein sequence ID" value="GEK29229.1"/>
    <property type="molecule type" value="Genomic_DNA"/>
</dbReference>
<sequence>MAEKEMVLPRWEELPSIDLHLDQLLELTNGYLAPITGDKITKTMMHNYFKAEVIVAPDKKSYHQIHLAGAIIVGLLKGIFTLDELKTALQSILNARYPQAGYNRFVDMFNHEAHNDAFKQSKLDGEDLGAMSPMTIIQYDALEALLFWLSARRRLHEITTKEES</sequence>
<name>A0A0R2KWR3_9LACO</name>
<dbReference type="InterPro" id="IPR014975">
    <property type="entry name" value="DUF1836"/>
</dbReference>
<accession>A0A0R2KWR3</accession>
<comment type="caution">
    <text evidence="2">The sequence shown here is derived from an EMBL/GenBank/DDBJ whole genome shotgun (WGS) entry which is preliminary data.</text>
</comment>
<protein>
    <recommendedName>
        <fullName evidence="5">DUF1836 domain-containing protein</fullName>
    </recommendedName>
</protein>